<dbReference type="AlphaFoldDB" id="A0A1M5G242"/>
<name>A0A1M5G242_9BACT</name>
<keyword evidence="2" id="KW-0812">Transmembrane</keyword>
<dbReference type="STRING" id="1302690.BUE76_10650"/>
<feature type="compositionally biased region" description="Basic and acidic residues" evidence="1">
    <location>
        <begin position="150"/>
        <end position="173"/>
    </location>
</feature>
<dbReference type="Proteomes" id="UP000184368">
    <property type="component" value="Unassembled WGS sequence"/>
</dbReference>
<feature type="region of interest" description="Disordered" evidence="1">
    <location>
        <begin position="124"/>
        <end position="174"/>
    </location>
</feature>
<keyword evidence="2" id="KW-1133">Transmembrane helix</keyword>
<protein>
    <submittedName>
        <fullName evidence="3">Uncharacterized protein</fullName>
    </submittedName>
</protein>
<keyword evidence="2" id="KW-0472">Membrane</keyword>
<accession>A0A1M5G242</accession>
<evidence type="ECO:0000256" key="2">
    <source>
        <dbReference type="SAM" id="Phobius"/>
    </source>
</evidence>
<evidence type="ECO:0000256" key="1">
    <source>
        <dbReference type="SAM" id="MobiDB-lite"/>
    </source>
</evidence>
<feature type="compositionally biased region" description="Polar residues" evidence="1">
    <location>
        <begin position="124"/>
        <end position="135"/>
    </location>
</feature>
<sequence>MTIKTTNRLFSLLLVSILIALSTAYSSCSILEKNKRSSSSMEATQEGKAVKGSEQTAIDLSSLTQVRDTGKKQSTSDFIRESLTLAIPEWYFGRSDNEPGYNRFYTPDEDMIKGTGKPVTITYSRESGSNSTSEQAGKDSTAKLQGSLKHSRDTTAQENNSSHKADNTEDQDTKRKKLLSGFSIGVGIMVLLALIGFVATRVVKANNPLS</sequence>
<proteinExistence type="predicted"/>
<evidence type="ECO:0000313" key="3">
    <source>
        <dbReference type="EMBL" id="SHF97776.1"/>
    </source>
</evidence>
<reference evidence="3 4" key="1">
    <citation type="submission" date="2016-11" db="EMBL/GenBank/DDBJ databases">
        <authorList>
            <person name="Jaros S."/>
            <person name="Januszkiewicz K."/>
            <person name="Wedrychowicz H."/>
        </authorList>
    </citation>
    <scope>NUCLEOTIDE SEQUENCE [LARGE SCALE GENOMIC DNA]</scope>
    <source>
        <strain evidence="3 4">DSM 26897</strain>
    </source>
</reference>
<dbReference type="EMBL" id="FQUO01000015">
    <property type="protein sequence ID" value="SHF97776.1"/>
    <property type="molecule type" value="Genomic_DNA"/>
</dbReference>
<keyword evidence="4" id="KW-1185">Reference proteome</keyword>
<organism evidence="3 4">
    <name type="scientific">Cnuella takakiae</name>
    <dbReference type="NCBI Taxonomy" id="1302690"/>
    <lineage>
        <taxon>Bacteria</taxon>
        <taxon>Pseudomonadati</taxon>
        <taxon>Bacteroidota</taxon>
        <taxon>Chitinophagia</taxon>
        <taxon>Chitinophagales</taxon>
        <taxon>Chitinophagaceae</taxon>
        <taxon>Cnuella</taxon>
    </lineage>
</organism>
<feature type="transmembrane region" description="Helical" evidence="2">
    <location>
        <begin position="178"/>
        <end position="200"/>
    </location>
</feature>
<gene>
    <name evidence="3" type="ORF">SAMN05444008_11568</name>
</gene>
<evidence type="ECO:0000313" key="4">
    <source>
        <dbReference type="Proteomes" id="UP000184368"/>
    </source>
</evidence>